<dbReference type="InterPro" id="IPR050196">
    <property type="entry name" value="Cytochrome_P450_Monoox"/>
</dbReference>
<evidence type="ECO:0000256" key="8">
    <source>
        <dbReference type="RuleBase" id="RU000461"/>
    </source>
</evidence>
<evidence type="ECO:0008006" key="12">
    <source>
        <dbReference type="Google" id="ProtNLM"/>
    </source>
</evidence>
<evidence type="ECO:0000256" key="1">
    <source>
        <dbReference type="ARBA" id="ARBA00010617"/>
    </source>
</evidence>
<dbReference type="InterPro" id="IPR002401">
    <property type="entry name" value="Cyt_P450_E_grp-I"/>
</dbReference>
<dbReference type="GO" id="GO:0016705">
    <property type="term" value="F:oxidoreductase activity, acting on paired donors, with incorporation or reduction of molecular oxygen"/>
    <property type="evidence" value="ECO:0007669"/>
    <property type="project" value="InterPro"/>
</dbReference>
<dbReference type="InterPro" id="IPR001128">
    <property type="entry name" value="Cyt_P450"/>
</dbReference>
<feature type="binding site" description="axial binding residue" evidence="7">
    <location>
        <position position="417"/>
    </location>
    <ligand>
        <name>heme</name>
        <dbReference type="ChEBI" id="CHEBI:30413"/>
    </ligand>
    <ligandPart>
        <name>Fe</name>
        <dbReference type="ChEBI" id="CHEBI:18248"/>
    </ligandPart>
</feature>
<protein>
    <recommendedName>
        <fullName evidence="12">Cytochrome P450</fullName>
    </recommendedName>
</protein>
<dbReference type="SUPFAM" id="SSF48264">
    <property type="entry name" value="Cytochrome P450"/>
    <property type="match status" value="1"/>
</dbReference>
<gene>
    <name evidence="10" type="ORF">CUT44_24160</name>
</gene>
<evidence type="ECO:0000313" key="10">
    <source>
        <dbReference type="EMBL" id="PJE95379.1"/>
    </source>
</evidence>
<dbReference type="RefSeq" id="WP_100204023.1">
    <property type="nucleotide sequence ID" value="NZ_PGGW01000066.1"/>
</dbReference>
<evidence type="ECO:0000256" key="5">
    <source>
        <dbReference type="ARBA" id="ARBA00023004"/>
    </source>
</evidence>
<keyword evidence="3 7" id="KW-0479">Metal-binding</keyword>
<dbReference type="CDD" id="cd20620">
    <property type="entry name" value="CYP132-like"/>
    <property type="match status" value="1"/>
</dbReference>
<keyword evidence="4 8" id="KW-0560">Oxidoreductase</keyword>
<dbReference type="PANTHER" id="PTHR24291:SF50">
    <property type="entry name" value="BIFUNCTIONAL ALBAFLAVENONE MONOOXYGENASE_TERPENE SYNTHASE"/>
    <property type="match status" value="1"/>
</dbReference>
<dbReference type="GO" id="GO:0004497">
    <property type="term" value="F:monooxygenase activity"/>
    <property type="evidence" value="ECO:0007669"/>
    <property type="project" value="UniProtKB-KW"/>
</dbReference>
<evidence type="ECO:0000256" key="3">
    <source>
        <dbReference type="ARBA" id="ARBA00022723"/>
    </source>
</evidence>
<dbReference type="AlphaFoldDB" id="A0A2M8LTX7"/>
<dbReference type="GO" id="GO:0020037">
    <property type="term" value="F:heme binding"/>
    <property type="evidence" value="ECO:0007669"/>
    <property type="project" value="InterPro"/>
</dbReference>
<evidence type="ECO:0000313" key="11">
    <source>
        <dbReference type="Proteomes" id="UP000230407"/>
    </source>
</evidence>
<comment type="cofactor">
    <cofactor evidence="7">
        <name>heme</name>
        <dbReference type="ChEBI" id="CHEBI:30413"/>
    </cofactor>
</comment>
<evidence type="ECO:0000256" key="2">
    <source>
        <dbReference type="ARBA" id="ARBA00022617"/>
    </source>
</evidence>
<comment type="similarity">
    <text evidence="1 8">Belongs to the cytochrome P450 family.</text>
</comment>
<dbReference type="PRINTS" id="PR00385">
    <property type="entry name" value="P450"/>
</dbReference>
<dbReference type="Pfam" id="PF00067">
    <property type="entry name" value="p450"/>
    <property type="match status" value="1"/>
</dbReference>
<evidence type="ECO:0000256" key="6">
    <source>
        <dbReference type="ARBA" id="ARBA00023033"/>
    </source>
</evidence>
<dbReference type="Gene3D" id="1.10.630.10">
    <property type="entry name" value="Cytochrome P450"/>
    <property type="match status" value="1"/>
</dbReference>
<dbReference type="PRINTS" id="PR00463">
    <property type="entry name" value="EP450I"/>
</dbReference>
<dbReference type="InterPro" id="IPR017972">
    <property type="entry name" value="Cyt_P450_CS"/>
</dbReference>
<dbReference type="PROSITE" id="PS00086">
    <property type="entry name" value="CYTOCHROME_P450"/>
    <property type="match status" value="1"/>
</dbReference>
<comment type="caution">
    <text evidence="10">The sequence shown here is derived from an EMBL/GenBank/DDBJ whole genome shotgun (WGS) entry which is preliminary data.</text>
</comment>
<evidence type="ECO:0000256" key="9">
    <source>
        <dbReference type="SAM" id="MobiDB-lite"/>
    </source>
</evidence>
<feature type="compositionally biased region" description="Polar residues" evidence="9">
    <location>
        <begin position="1"/>
        <end position="10"/>
    </location>
</feature>
<feature type="region of interest" description="Disordered" evidence="9">
    <location>
        <begin position="1"/>
        <end position="21"/>
    </location>
</feature>
<reference evidence="10 11" key="1">
    <citation type="submission" date="2017-11" db="EMBL/GenBank/DDBJ databases">
        <title>Streptomyces carmine sp. nov., a novel actinomycete isolated from Sophora alopecuroides in Xinjiang, China.</title>
        <authorList>
            <person name="Wang Y."/>
            <person name="Luo X."/>
            <person name="Wan C."/>
            <person name="Zhang L."/>
        </authorList>
    </citation>
    <scope>NUCLEOTIDE SEQUENCE [LARGE SCALE GENOMIC DNA]</scope>
    <source>
        <strain evidence="10 11">TRM SA0054</strain>
    </source>
</reference>
<dbReference type="EMBL" id="PGGW01000066">
    <property type="protein sequence ID" value="PJE95379.1"/>
    <property type="molecule type" value="Genomic_DNA"/>
</dbReference>
<organism evidence="10 11">
    <name type="scientific">Streptomyces carminius</name>
    <dbReference type="NCBI Taxonomy" id="2665496"/>
    <lineage>
        <taxon>Bacteria</taxon>
        <taxon>Bacillati</taxon>
        <taxon>Actinomycetota</taxon>
        <taxon>Actinomycetes</taxon>
        <taxon>Kitasatosporales</taxon>
        <taxon>Streptomycetaceae</taxon>
        <taxon>Streptomyces</taxon>
    </lineage>
</organism>
<dbReference type="Proteomes" id="UP000230407">
    <property type="component" value="Unassembled WGS sequence"/>
</dbReference>
<keyword evidence="5 7" id="KW-0408">Iron</keyword>
<dbReference type="InterPro" id="IPR036396">
    <property type="entry name" value="Cyt_P450_sf"/>
</dbReference>
<keyword evidence="6 8" id="KW-0503">Monooxygenase</keyword>
<accession>A0A2M8LTX7</accession>
<sequence>MTLDLSQDRNGGSPAPATEVPAIRLPQRLREGVSFRRDQLEFLRWAARTQGDIFRFRVYGIPMIMLNHPDHIYRVLVGARAKYDKDALLYRLVRPVLRDGLIGSPGGEHWQRQRRLVQPTMRPAVVAKFARNMTEETTGMLERWDRRLRPGEVVDVHGEFGELALRIVNRSLFSAQVGSAAREFAAAFTEANALLGRFFTFPFPPLSVPTPSHLKLRRAIARMDGFVSSFVREHAAEPGGPVESAEDVDLLTLLMSAVDEKDGTSMAAEQLHHEVLNLVIGAYETTTNALAWIFYLLAAHPEVERRLHEEVDGALGGRTAGFEDMAATPYARSIVDETLRLYSPAWQFMRRAREEDVIGGHRIPARSNIYLNSYLLHRHPDLWDDPESFDPDRFAPERSKGRHRHAYMPFGGGERICVGQHFALTELHLVLLTVARRYRFRLPAGRPPVRPLPLITLHPEGGVHLEVRPR</sequence>
<dbReference type="PANTHER" id="PTHR24291">
    <property type="entry name" value="CYTOCHROME P450 FAMILY 4"/>
    <property type="match status" value="1"/>
</dbReference>
<evidence type="ECO:0000256" key="7">
    <source>
        <dbReference type="PIRSR" id="PIRSR602401-1"/>
    </source>
</evidence>
<dbReference type="GO" id="GO:0005506">
    <property type="term" value="F:iron ion binding"/>
    <property type="evidence" value="ECO:0007669"/>
    <property type="project" value="InterPro"/>
</dbReference>
<evidence type="ECO:0000256" key="4">
    <source>
        <dbReference type="ARBA" id="ARBA00023002"/>
    </source>
</evidence>
<keyword evidence="11" id="KW-1185">Reference proteome</keyword>
<keyword evidence="2 7" id="KW-0349">Heme</keyword>
<name>A0A2M8LTX7_9ACTN</name>
<proteinExistence type="inferred from homology"/>